<dbReference type="OrthoDB" id="132546at2157"/>
<gene>
    <name evidence="4" type="ordered locus">Mpal_2183</name>
</gene>
<dbReference type="HOGENOM" id="CLU_009583_27_0_2"/>
<dbReference type="GeneID" id="7270268"/>
<keyword evidence="1 4" id="KW-0808">Transferase</keyword>
<dbReference type="InterPro" id="IPR001296">
    <property type="entry name" value="Glyco_trans_1"/>
</dbReference>
<feature type="domain" description="Glycosyl transferase family 1" evidence="2">
    <location>
        <begin position="195"/>
        <end position="347"/>
    </location>
</feature>
<dbReference type="CDD" id="cd03809">
    <property type="entry name" value="GT4_MtfB-like"/>
    <property type="match status" value="1"/>
</dbReference>
<evidence type="ECO:0000259" key="3">
    <source>
        <dbReference type="Pfam" id="PF13439"/>
    </source>
</evidence>
<dbReference type="EMBL" id="CP001338">
    <property type="protein sequence ID" value="ACL17479.1"/>
    <property type="molecule type" value="Genomic_DNA"/>
</dbReference>
<evidence type="ECO:0000259" key="2">
    <source>
        <dbReference type="Pfam" id="PF00534"/>
    </source>
</evidence>
<sequence length="370" mass="42885">MKALYDHQIFERQTFGGISRYFFELMNRYYQNNTVNIKLSLIYSDNHYLKGAPFSHHLSSHQVPSLPGERGRNLRRNLLFTANFHWSRRQIAKGDYDLFHPTYYDPYFLNYLKGRPYVLTVYDMIHELYPEMFGKDFTTVQKRIVAERAEAILAISESTRTDIIRLFDIDPALVKVVHLATSLGDVKPDTTLTLPQRYILFVGNRTVYKNFNFFITSISPLLKKDRFLHVICAGGGMFSEAEKNLLKELNISKQVLYYTFNDSMLSQLYARAELFIFPSLYEGFGIPILEAFSCGCPVAASNTSSLPEVGGDAARYFDPMSATSLVDIVEEIVYDKPLQESLRRRGYLRLKNFSWEKTAEETRKIYEMIV</sequence>
<dbReference type="PANTHER" id="PTHR46401:SF2">
    <property type="entry name" value="GLYCOSYLTRANSFERASE WBBK-RELATED"/>
    <property type="match status" value="1"/>
</dbReference>
<evidence type="ECO:0000313" key="5">
    <source>
        <dbReference type="Proteomes" id="UP000002457"/>
    </source>
</evidence>
<protein>
    <submittedName>
        <fullName evidence="4">Glycosyl transferase group 1</fullName>
    </submittedName>
</protein>
<feature type="domain" description="Glycosyltransferase subfamily 4-like N-terminal" evidence="3">
    <location>
        <begin position="16"/>
        <end position="178"/>
    </location>
</feature>
<proteinExistence type="predicted"/>
<dbReference type="RefSeq" id="WP_012618798.1">
    <property type="nucleotide sequence ID" value="NC_011832.1"/>
</dbReference>
<dbReference type="Gene3D" id="3.40.50.2000">
    <property type="entry name" value="Glycogen Phosphorylase B"/>
    <property type="match status" value="2"/>
</dbReference>
<dbReference type="SUPFAM" id="SSF53756">
    <property type="entry name" value="UDP-Glycosyltransferase/glycogen phosphorylase"/>
    <property type="match status" value="1"/>
</dbReference>
<dbReference type="InterPro" id="IPR028098">
    <property type="entry name" value="Glyco_trans_4-like_N"/>
</dbReference>
<reference evidence="4 5" key="1">
    <citation type="journal article" date="2015" name="Genome Announc.">
        <title>Complete Genome Sequence of Methanosphaerula palustris E1-9CT, a Hydrogenotrophic Methanogen Isolated from a Minerotrophic Fen Peatland.</title>
        <authorList>
            <person name="Cadillo-Quiroz H."/>
            <person name="Browne P."/>
            <person name="Kyrpides N."/>
            <person name="Woyke T."/>
            <person name="Goodwin L."/>
            <person name="Detter C."/>
            <person name="Yavitt J.B."/>
            <person name="Zinder S.H."/>
        </authorList>
    </citation>
    <scope>NUCLEOTIDE SEQUENCE [LARGE SCALE GENOMIC DNA]</scope>
    <source>
        <strain evidence="5">ATCC BAA-1556 / DSM 19958 / E1-9c</strain>
    </source>
</reference>
<dbReference type="Pfam" id="PF13439">
    <property type="entry name" value="Glyco_transf_4"/>
    <property type="match status" value="1"/>
</dbReference>
<accession>B8GDX8</accession>
<dbReference type="AlphaFoldDB" id="B8GDX8"/>
<evidence type="ECO:0000313" key="4">
    <source>
        <dbReference type="EMBL" id="ACL17479.1"/>
    </source>
</evidence>
<dbReference type="GO" id="GO:0016757">
    <property type="term" value="F:glycosyltransferase activity"/>
    <property type="evidence" value="ECO:0007669"/>
    <property type="project" value="InterPro"/>
</dbReference>
<evidence type="ECO:0000256" key="1">
    <source>
        <dbReference type="ARBA" id="ARBA00022679"/>
    </source>
</evidence>
<keyword evidence="5" id="KW-1185">Reference proteome</keyword>
<dbReference type="PANTHER" id="PTHR46401">
    <property type="entry name" value="GLYCOSYLTRANSFERASE WBBK-RELATED"/>
    <property type="match status" value="1"/>
</dbReference>
<dbReference type="Proteomes" id="UP000002457">
    <property type="component" value="Chromosome"/>
</dbReference>
<organism evidence="4 5">
    <name type="scientific">Methanosphaerula palustris (strain ATCC BAA-1556 / DSM 19958 / E1-9c)</name>
    <dbReference type="NCBI Taxonomy" id="521011"/>
    <lineage>
        <taxon>Archaea</taxon>
        <taxon>Methanobacteriati</taxon>
        <taxon>Methanobacteriota</taxon>
        <taxon>Stenosarchaea group</taxon>
        <taxon>Methanomicrobia</taxon>
        <taxon>Methanomicrobiales</taxon>
        <taxon>Methanoregulaceae</taxon>
        <taxon>Methanosphaerula</taxon>
    </lineage>
</organism>
<dbReference type="eggNOG" id="arCOG01403">
    <property type="taxonomic scope" value="Archaea"/>
</dbReference>
<dbReference type="Pfam" id="PF00534">
    <property type="entry name" value="Glycos_transf_1"/>
    <property type="match status" value="1"/>
</dbReference>
<dbReference type="KEGG" id="mpl:Mpal_2183"/>
<name>B8GDX8_METPE</name>
<dbReference type="STRING" id="521011.Mpal_2183"/>
<dbReference type="CAZy" id="GT4">
    <property type="family name" value="Glycosyltransferase Family 4"/>
</dbReference>